<dbReference type="GO" id="GO:0005524">
    <property type="term" value="F:ATP binding"/>
    <property type="evidence" value="ECO:0007669"/>
    <property type="project" value="UniProtKB-KW"/>
</dbReference>
<evidence type="ECO:0000259" key="13">
    <source>
        <dbReference type="Pfam" id="PF00006"/>
    </source>
</evidence>
<keyword evidence="6 12" id="KW-0067">ATP-binding</keyword>
<keyword evidence="8" id="KW-0472">Membrane</keyword>
<dbReference type="CDD" id="cd18113">
    <property type="entry name" value="ATP-synt_F1_alpha_C"/>
    <property type="match status" value="1"/>
</dbReference>
<dbReference type="InterPro" id="IPR005294">
    <property type="entry name" value="ATP_synth_F1_asu"/>
</dbReference>
<evidence type="ECO:0000259" key="15">
    <source>
        <dbReference type="Pfam" id="PF02874"/>
    </source>
</evidence>
<dbReference type="PIRSF" id="PIRSF039088">
    <property type="entry name" value="F_ATPase_subunit_alpha"/>
    <property type="match status" value="1"/>
</dbReference>
<keyword evidence="17" id="KW-1185">Reference proteome</keyword>
<dbReference type="FunFam" id="1.20.150.20:FF:000001">
    <property type="entry name" value="ATP synthase subunit alpha"/>
    <property type="match status" value="1"/>
</dbReference>
<name>A0AAN6GAB0_9BASI</name>
<dbReference type="AlphaFoldDB" id="A0AAN6GAB0"/>
<evidence type="ECO:0000259" key="14">
    <source>
        <dbReference type="Pfam" id="PF00306"/>
    </source>
</evidence>
<dbReference type="SUPFAM" id="SSF47917">
    <property type="entry name" value="C-terminal domain of alpha and beta subunits of F1 ATP synthase"/>
    <property type="match status" value="1"/>
</dbReference>
<dbReference type="InterPro" id="IPR038376">
    <property type="entry name" value="ATP_synth_asu_C_sf"/>
</dbReference>
<dbReference type="InterPro" id="IPR036121">
    <property type="entry name" value="ATPase_F1/V1/A1_a/bsu_N_sf"/>
</dbReference>
<evidence type="ECO:0000256" key="10">
    <source>
        <dbReference type="ARBA" id="ARBA00023310"/>
    </source>
</evidence>
<reference evidence="16" key="1">
    <citation type="journal article" date="2023" name="PhytoFront">
        <title>Draft Genome Resources of Seven Strains of Tilletia horrida, Causal Agent of Kernel Smut of Rice.</title>
        <authorList>
            <person name="Khanal S."/>
            <person name="Antony Babu S."/>
            <person name="Zhou X.G."/>
        </authorList>
    </citation>
    <scope>NUCLEOTIDE SEQUENCE</scope>
    <source>
        <strain evidence="16">TX3</strain>
    </source>
</reference>
<dbReference type="HAMAP" id="MF_01346">
    <property type="entry name" value="ATP_synth_alpha_bact"/>
    <property type="match status" value="1"/>
</dbReference>
<evidence type="ECO:0000256" key="7">
    <source>
        <dbReference type="ARBA" id="ARBA00023065"/>
    </source>
</evidence>
<dbReference type="InterPro" id="IPR000194">
    <property type="entry name" value="ATPase_F1/V1/A1_a/bsu_nucl-bd"/>
</dbReference>
<evidence type="ECO:0000256" key="4">
    <source>
        <dbReference type="ARBA" id="ARBA00022741"/>
    </source>
</evidence>
<dbReference type="GO" id="GO:0043531">
    <property type="term" value="F:ADP binding"/>
    <property type="evidence" value="ECO:0007669"/>
    <property type="project" value="TreeGrafter"/>
</dbReference>
<dbReference type="PANTHER" id="PTHR48082:SF2">
    <property type="entry name" value="ATP SYNTHASE SUBUNIT ALPHA, MITOCHONDRIAL"/>
    <property type="match status" value="1"/>
</dbReference>
<dbReference type="InterPro" id="IPR004100">
    <property type="entry name" value="ATPase_F1/V1/A1_a/bsu_N"/>
</dbReference>
<proteinExistence type="inferred from homology"/>
<keyword evidence="9 12" id="KW-0139">CF(1)</keyword>
<dbReference type="SUPFAM" id="SSF52540">
    <property type="entry name" value="P-loop containing nucleoside triphosphate hydrolases"/>
    <property type="match status" value="1"/>
</dbReference>
<evidence type="ECO:0000256" key="2">
    <source>
        <dbReference type="ARBA" id="ARBA00008936"/>
    </source>
</evidence>
<dbReference type="InterPro" id="IPR000793">
    <property type="entry name" value="ATP_synth_asu_C"/>
</dbReference>
<dbReference type="Pfam" id="PF00306">
    <property type="entry name" value="ATP-synt_ab_C"/>
    <property type="match status" value="1"/>
</dbReference>
<dbReference type="GO" id="GO:0045259">
    <property type="term" value="C:proton-transporting ATP synthase complex"/>
    <property type="evidence" value="ECO:0007669"/>
    <property type="project" value="UniProtKB-KW"/>
</dbReference>
<comment type="function">
    <text evidence="12">Produces ATP from ADP in the presence of a proton gradient across the membrane.</text>
</comment>
<dbReference type="Pfam" id="PF02874">
    <property type="entry name" value="ATP-synt_ab_N"/>
    <property type="match status" value="1"/>
</dbReference>
<dbReference type="NCBIfam" id="TIGR00962">
    <property type="entry name" value="atpA"/>
    <property type="match status" value="1"/>
</dbReference>
<evidence type="ECO:0000256" key="1">
    <source>
        <dbReference type="ARBA" id="ARBA00004273"/>
    </source>
</evidence>
<dbReference type="SUPFAM" id="SSF50615">
    <property type="entry name" value="N-terminal domain of alpha and beta subunits of F1 ATP synthase"/>
    <property type="match status" value="1"/>
</dbReference>
<keyword evidence="5 11" id="KW-0375">Hydrogen ion transport</keyword>
<dbReference type="CDD" id="cd01132">
    <property type="entry name" value="F1-ATPase_alpha_CD"/>
    <property type="match status" value="1"/>
</dbReference>
<evidence type="ECO:0000256" key="11">
    <source>
        <dbReference type="RuleBase" id="RU000339"/>
    </source>
</evidence>
<dbReference type="Proteomes" id="UP001176521">
    <property type="component" value="Unassembled WGS sequence"/>
</dbReference>
<keyword evidence="4 12" id="KW-0547">Nucleotide-binding</keyword>
<dbReference type="FunFam" id="2.40.30.20:FF:000001">
    <property type="entry name" value="ATP synthase subunit alpha"/>
    <property type="match status" value="1"/>
</dbReference>
<dbReference type="PROSITE" id="PS00152">
    <property type="entry name" value="ATPASE_ALPHA_BETA"/>
    <property type="match status" value="1"/>
</dbReference>
<protein>
    <recommendedName>
        <fullName evidence="12">ATP synthase subunit alpha</fullName>
    </recommendedName>
</protein>
<dbReference type="Gene3D" id="2.40.30.20">
    <property type="match status" value="1"/>
</dbReference>
<organism evidence="16 17">
    <name type="scientific">Tilletia horrida</name>
    <dbReference type="NCBI Taxonomy" id="155126"/>
    <lineage>
        <taxon>Eukaryota</taxon>
        <taxon>Fungi</taxon>
        <taxon>Dikarya</taxon>
        <taxon>Basidiomycota</taxon>
        <taxon>Ustilaginomycotina</taxon>
        <taxon>Exobasidiomycetes</taxon>
        <taxon>Tilletiales</taxon>
        <taxon>Tilletiaceae</taxon>
        <taxon>Tilletia</taxon>
    </lineage>
</organism>
<evidence type="ECO:0000313" key="17">
    <source>
        <dbReference type="Proteomes" id="UP001176521"/>
    </source>
</evidence>
<evidence type="ECO:0000256" key="9">
    <source>
        <dbReference type="ARBA" id="ARBA00023196"/>
    </source>
</evidence>
<dbReference type="InterPro" id="IPR023366">
    <property type="entry name" value="ATP_synth_asu-like_sf"/>
</dbReference>
<dbReference type="PANTHER" id="PTHR48082">
    <property type="entry name" value="ATP SYNTHASE SUBUNIT ALPHA, MITOCHONDRIAL"/>
    <property type="match status" value="1"/>
</dbReference>
<comment type="subcellular location">
    <subcellularLocation>
        <location evidence="1">Mitochondrion inner membrane</location>
    </subcellularLocation>
</comment>
<evidence type="ECO:0000256" key="8">
    <source>
        <dbReference type="ARBA" id="ARBA00023136"/>
    </source>
</evidence>
<dbReference type="NCBIfam" id="NF009884">
    <property type="entry name" value="PRK13343.1"/>
    <property type="match status" value="1"/>
</dbReference>
<dbReference type="FunFam" id="3.40.50.300:FF:004039">
    <property type="entry name" value="ATP synthase subunit alpha, mitochondrial"/>
    <property type="match status" value="1"/>
</dbReference>
<accession>A0AAN6GAB0</accession>
<feature type="domain" description="ATP synthase alpha subunit C-terminal" evidence="14">
    <location>
        <begin position="418"/>
        <end position="540"/>
    </location>
</feature>
<evidence type="ECO:0000256" key="12">
    <source>
        <dbReference type="RuleBase" id="RU003551"/>
    </source>
</evidence>
<dbReference type="GO" id="GO:0005743">
    <property type="term" value="C:mitochondrial inner membrane"/>
    <property type="evidence" value="ECO:0007669"/>
    <property type="project" value="UniProtKB-SubCell"/>
</dbReference>
<feature type="domain" description="ATPase F1/V1/A1 complex alpha/beta subunit N-terminal" evidence="15">
    <location>
        <begin position="64"/>
        <end position="131"/>
    </location>
</feature>
<evidence type="ECO:0000256" key="5">
    <source>
        <dbReference type="ARBA" id="ARBA00022781"/>
    </source>
</evidence>
<evidence type="ECO:0000313" key="16">
    <source>
        <dbReference type="EMBL" id="KAK0525611.1"/>
    </source>
</evidence>
<sequence length="549" mass="58721">MIARSAAGAAVASLARAAAPAAARRATPVAASAVRAYATAKPAASEVSSILEQRISGAGAGGDVEETGRVLTIGDGIARVYGLRNVQAEEMVEFSSGVRGMCLNLEADNVGVSIFGSDRLIREGDTVKRTGQIVDLPVGPGMLGRVVDALGNPIDGKGPIEAAERRRASVKAPGILPRRSVNQPMQTGIKPIDAMVPIGRGQRELIIGDRQTGKTAVAIDTILNQKRWNDGQDESKKLYCVYVAVGQKRSTVAQLVQVLEKNDAMKYTTIVAATASEAAPLQYLAPFSGCAIGEWFRDNGKHALIIYDDLSKQAVAYRQMSLLLRRPPGREAYPGDVFYLHSRLLERAAKMNDTYGGGSLTALPVIETQGGDVSAFIPTNVISITDGQVFLEAELFFKGIRPAVNVGLSVSRVGSAAQTKAYKAVAGSLKLYLAQYRELAAFAQFGSDLDASTRAVLERGARLTELLKQAQFTPLSTEVQIPLIWAGVNGHLDDIPTDKITEWEIAFREKLQSSHQDILSDLAKGQMTKDLEQKIATAVKDDVKAFLSA</sequence>
<comment type="caution">
    <text evidence="16">The sequence shown here is derived from an EMBL/GenBank/DDBJ whole genome shotgun (WGS) entry which is preliminary data.</text>
</comment>
<comment type="similarity">
    <text evidence="2 11">Belongs to the ATPase alpha/beta chains family.</text>
</comment>
<evidence type="ECO:0000256" key="6">
    <source>
        <dbReference type="ARBA" id="ARBA00022840"/>
    </source>
</evidence>
<feature type="domain" description="ATPase F1/V1/A1 complex alpha/beta subunit nucleotide-binding" evidence="13">
    <location>
        <begin position="188"/>
        <end position="411"/>
    </location>
</feature>
<dbReference type="Pfam" id="PF00006">
    <property type="entry name" value="ATP-synt_ab"/>
    <property type="match status" value="1"/>
</dbReference>
<keyword evidence="3 11" id="KW-0813">Transport</keyword>
<dbReference type="CDD" id="cd18116">
    <property type="entry name" value="ATP-synt_F1_alpha_N"/>
    <property type="match status" value="1"/>
</dbReference>
<gene>
    <name evidence="16" type="primary">ATP1</name>
    <name evidence="16" type="ORF">OC842_005451</name>
</gene>
<keyword evidence="7 11" id="KW-0406">Ion transport</keyword>
<dbReference type="Gene3D" id="1.20.150.20">
    <property type="entry name" value="ATP synthase alpha/beta chain, C-terminal domain"/>
    <property type="match status" value="1"/>
</dbReference>
<dbReference type="InterPro" id="IPR033732">
    <property type="entry name" value="ATP_synth_F1_a_nt-bd_dom"/>
</dbReference>
<dbReference type="Gene3D" id="3.40.50.300">
    <property type="entry name" value="P-loop containing nucleotide triphosphate hydrolases"/>
    <property type="match status" value="1"/>
</dbReference>
<keyword evidence="10 12" id="KW-0066">ATP synthesis</keyword>
<dbReference type="InterPro" id="IPR027417">
    <property type="entry name" value="P-loop_NTPase"/>
</dbReference>
<dbReference type="EMBL" id="JAPDMQ010000390">
    <property type="protein sequence ID" value="KAK0525611.1"/>
    <property type="molecule type" value="Genomic_DNA"/>
</dbReference>
<dbReference type="GO" id="GO:0046933">
    <property type="term" value="F:proton-transporting ATP synthase activity, rotational mechanism"/>
    <property type="evidence" value="ECO:0007669"/>
    <property type="project" value="InterPro"/>
</dbReference>
<dbReference type="InterPro" id="IPR020003">
    <property type="entry name" value="ATPase_a/bsu_AS"/>
</dbReference>
<evidence type="ECO:0000256" key="3">
    <source>
        <dbReference type="ARBA" id="ARBA00022448"/>
    </source>
</evidence>